<reference evidence="1" key="1">
    <citation type="submission" date="2018-06" db="EMBL/GenBank/DDBJ databases">
        <authorList>
            <person name="Zhirakovskaya E."/>
        </authorList>
    </citation>
    <scope>NUCLEOTIDE SEQUENCE</scope>
</reference>
<dbReference type="AlphaFoldDB" id="A0A3B0VWU4"/>
<gene>
    <name evidence="1" type="ORF">MNBD_GAMMA04-844</name>
</gene>
<evidence type="ECO:0000313" key="1">
    <source>
        <dbReference type="EMBL" id="VAW48118.1"/>
    </source>
</evidence>
<dbReference type="EMBL" id="UOFB01000239">
    <property type="protein sequence ID" value="VAW48118.1"/>
    <property type="molecule type" value="Genomic_DNA"/>
</dbReference>
<sequence>KDVTIEALISVSKHVLKFGKPVKISKRDGTPEYKIIVEKYGLDYGDSEKKTLSDIIEIAAQSLDPERFEALVDAVNQIASNRNIVFSE</sequence>
<name>A0A3B0VWU4_9ZZZZ</name>
<accession>A0A3B0VWU4</accession>
<organism evidence="1">
    <name type="scientific">hydrothermal vent metagenome</name>
    <dbReference type="NCBI Taxonomy" id="652676"/>
    <lineage>
        <taxon>unclassified sequences</taxon>
        <taxon>metagenomes</taxon>
        <taxon>ecological metagenomes</taxon>
    </lineage>
</organism>
<proteinExistence type="predicted"/>
<protein>
    <submittedName>
        <fullName evidence="1">Uncharacterized protein</fullName>
    </submittedName>
</protein>
<feature type="non-terminal residue" evidence="1">
    <location>
        <position position="1"/>
    </location>
</feature>